<dbReference type="CDD" id="cd00096">
    <property type="entry name" value="Ig"/>
    <property type="match status" value="1"/>
</dbReference>
<feature type="transmembrane region" description="Helical" evidence="1">
    <location>
        <begin position="389"/>
        <end position="414"/>
    </location>
</feature>
<keyword evidence="2" id="KW-0732">Signal</keyword>
<proteinExistence type="predicted"/>
<keyword evidence="1" id="KW-0812">Transmembrane</keyword>
<dbReference type="AlphaFoldDB" id="A0A5K3FBK6"/>
<keyword evidence="1" id="KW-0472">Membrane</keyword>
<organism evidence="3">
    <name type="scientific">Mesocestoides corti</name>
    <name type="common">Flatworm</name>
    <dbReference type="NCBI Taxonomy" id="53468"/>
    <lineage>
        <taxon>Eukaryota</taxon>
        <taxon>Metazoa</taxon>
        <taxon>Spiralia</taxon>
        <taxon>Lophotrochozoa</taxon>
        <taxon>Platyhelminthes</taxon>
        <taxon>Cestoda</taxon>
        <taxon>Eucestoda</taxon>
        <taxon>Cyclophyllidea</taxon>
        <taxon>Mesocestoididae</taxon>
        <taxon>Mesocestoides</taxon>
    </lineage>
</organism>
<keyword evidence="1" id="KW-1133">Transmembrane helix</keyword>
<dbReference type="WBParaSite" id="MCU_007111-RA">
    <property type="protein sequence ID" value="MCU_007111-RA"/>
    <property type="gene ID" value="MCU_007111"/>
</dbReference>
<accession>A0A5K3FBK6</accession>
<feature type="chain" id="PRO_5024295541" evidence="2">
    <location>
        <begin position="19"/>
        <end position="615"/>
    </location>
</feature>
<feature type="signal peptide" evidence="2">
    <location>
        <begin position="1"/>
        <end position="18"/>
    </location>
</feature>
<evidence type="ECO:0000256" key="1">
    <source>
        <dbReference type="SAM" id="Phobius"/>
    </source>
</evidence>
<name>A0A5K3FBK6_MESCO</name>
<evidence type="ECO:0000313" key="3">
    <source>
        <dbReference type="WBParaSite" id="MCU_007111-RA"/>
    </source>
</evidence>
<sequence>MIFALPLILFTLMTLCNATLEHLISQSHTDFYIHSPNHRGDANLCTWTHDGSKIDPLLDWRIIFPNCTLKLRNAFTSDSGVYQLCSGAMCSDTVSVVVENTTQQVEHDEALSKSLQRGTPLWLLDSDYTGAFAFREPVSEIKCSFALKRSSTSARVKWTYSKVDLEIDVEAQPLDFLIRNASYPCPQAHLRALDFVCYESALIFRQHPQNRRFDYHVYVGSLPFPYRRSFRALFHQPGRSNMRFMFEAYEEPDNDMSEYHDTLRELASLVEPPNVTLSYTACNETVFVNCTAQIGPIELYVTTDESIKKHSGAWIDVALDQRLYGNLVHLSRSTSIDEDLEIFVANASIKLDTKQRQFVVCRDRYGLRYRQLERPNCTSKEEPPDRDLLALQCAMGAICQVFILLLASLAWCLWRRARKRAKSTAFVYHHDLPTPEATNASTSSPSDDHRGTASPVYNAEDNAIKWIRRHSALKVAAVEDYLEPRDCRLRKCALIARTNSPAHHFCQNQTGMLHRVFRKGCLRRPKAWFRLIRQTQILLKRHLNVLLHAKTSNSRWSGKRHAGDLDFDLKKKAEARPKSHKPDAKFASPTRYAKINSGQASTMQHLIDSLTIAQK</sequence>
<protein>
    <submittedName>
        <fullName evidence="3">Cadherin domain-containing protein</fullName>
    </submittedName>
</protein>
<reference evidence="3" key="1">
    <citation type="submission" date="2019-11" db="UniProtKB">
        <authorList>
            <consortium name="WormBaseParasite"/>
        </authorList>
    </citation>
    <scope>IDENTIFICATION</scope>
</reference>
<evidence type="ECO:0000256" key="2">
    <source>
        <dbReference type="SAM" id="SignalP"/>
    </source>
</evidence>